<sequence length="559" mass="60023">MAQEYKLKDITSFAALNSTDKAEFEIEGIADGKVLLIKLDDKVHALSPRCSHYGAPLKNGVVTSDGRITCPWHGACFNVTTGDVEDAPAPNALNKFEVFEKENAVYIRAREEDVKAGQRNPVTKCNVSKPEEKVIVVGGGSGTLGLIQALRELKYPGQITIISQEPDLIIDRTKLSKALIADPAKIQWRSKEWYTEAAIETLNEEVTSVDFNSKSVSTKSGKNLTYSKLVLATGGIPRTLPLPGFKGELDNIFTLRGIKDVQDILAAANTTTKEKKNIVVIGSSFIGMEVGNALSKDHNVTIIGMESAPMERIMGEKVGRIFQSNLEKNNISFKLNASVDKATPSPSSTSSVGEIHLKDGTAIPADLVILGVGVRPATDFLSSNKDITLEKDGSIKTASHFLVDSLSENESVFAIGDIATYPYFGPGSQSNGGSPIRIEHWNVAQNAGRAAARAIVHARHSPISSLPVKNFVPVFWSALGAQLRYCGNGAVNGGYDDVVFRDAGEGKFVAFYTKGDVVVAVATMGVDPVMVKSAELMRGGRMLGKKEIEEGGDVLAVKI</sequence>
<dbReference type="SUPFAM" id="SSF51905">
    <property type="entry name" value="FAD/NAD(P)-binding domain"/>
    <property type="match status" value="2"/>
</dbReference>
<dbReference type="GO" id="GO:0051537">
    <property type="term" value="F:2 iron, 2 sulfur cluster binding"/>
    <property type="evidence" value="ECO:0007669"/>
    <property type="project" value="UniProtKB-KW"/>
</dbReference>
<evidence type="ECO:0000256" key="9">
    <source>
        <dbReference type="ARBA" id="ARBA00023014"/>
    </source>
</evidence>
<dbReference type="GO" id="GO:0016651">
    <property type="term" value="F:oxidoreductase activity, acting on NAD(P)H"/>
    <property type="evidence" value="ECO:0007669"/>
    <property type="project" value="TreeGrafter"/>
</dbReference>
<dbReference type="Gene3D" id="3.30.390.30">
    <property type="match status" value="1"/>
</dbReference>
<dbReference type="SUPFAM" id="SSF55424">
    <property type="entry name" value="FAD/NAD-linked reductases, dimerisation (C-terminal) domain"/>
    <property type="match status" value="1"/>
</dbReference>
<keyword evidence="12" id="KW-1185">Reference proteome</keyword>
<comment type="similarity">
    <text evidence="2">Belongs to the FAD-dependent oxidoreductase family.</text>
</comment>
<organism evidence="11 12">
    <name type="scientific">Penicillium antarcticum</name>
    <dbReference type="NCBI Taxonomy" id="416450"/>
    <lineage>
        <taxon>Eukaryota</taxon>
        <taxon>Fungi</taxon>
        <taxon>Dikarya</taxon>
        <taxon>Ascomycota</taxon>
        <taxon>Pezizomycotina</taxon>
        <taxon>Eurotiomycetes</taxon>
        <taxon>Eurotiomycetidae</taxon>
        <taxon>Eurotiales</taxon>
        <taxon>Aspergillaceae</taxon>
        <taxon>Penicillium</taxon>
    </lineage>
</organism>
<dbReference type="GO" id="GO:0005737">
    <property type="term" value="C:cytoplasm"/>
    <property type="evidence" value="ECO:0007669"/>
    <property type="project" value="TreeGrafter"/>
</dbReference>
<dbReference type="InterPro" id="IPR036922">
    <property type="entry name" value="Rieske_2Fe-2S_sf"/>
</dbReference>
<dbReference type="SUPFAM" id="SSF50022">
    <property type="entry name" value="ISP domain"/>
    <property type="match status" value="1"/>
</dbReference>
<name>A0A1V6Q1B9_9EURO</name>
<evidence type="ECO:0000256" key="2">
    <source>
        <dbReference type="ARBA" id="ARBA00006442"/>
    </source>
</evidence>
<dbReference type="AlphaFoldDB" id="A0A1V6Q1B9"/>
<evidence type="ECO:0000256" key="6">
    <source>
        <dbReference type="ARBA" id="ARBA00022827"/>
    </source>
</evidence>
<dbReference type="STRING" id="416450.A0A1V6Q1B9"/>
<dbReference type="EMBL" id="MDYN01000018">
    <property type="protein sequence ID" value="OQD83025.1"/>
    <property type="molecule type" value="Genomic_DNA"/>
</dbReference>
<dbReference type="InterPro" id="IPR023753">
    <property type="entry name" value="FAD/NAD-binding_dom"/>
</dbReference>
<keyword evidence="9" id="KW-0411">Iron-sulfur</keyword>
<comment type="cofactor">
    <cofactor evidence="1">
        <name>FAD</name>
        <dbReference type="ChEBI" id="CHEBI:57692"/>
    </cofactor>
</comment>
<dbReference type="OrthoDB" id="6029at2759"/>
<dbReference type="PRINTS" id="PR00368">
    <property type="entry name" value="FADPNR"/>
</dbReference>
<evidence type="ECO:0000256" key="3">
    <source>
        <dbReference type="ARBA" id="ARBA00022630"/>
    </source>
</evidence>
<dbReference type="Gene3D" id="3.50.50.60">
    <property type="entry name" value="FAD/NAD(P)-binding domain"/>
    <property type="match status" value="2"/>
</dbReference>
<dbReference type="Pfam" id="PF00355">
    <property type="entry name" value="Rieske"/>
    <property type="match status" value="1"/>
</dbReference>
<dbReference type="InterPro" id="IPR017941">
    <property type="entry name" value="Rieske_2Fe-2S"/>
</dbReference>
<dbReference type="PROSITE" id="PS51296">
    <property type="entry name" value="RIESKE"/>
    <property type="match status" value="1"/>
</dbReference>
<reference evidence="12" key="1">
    <citation type="journal article" date="2017" name="Nat. Microbiol.">
        <title>Global analysis of biosynthetic gene clusters reveals vast potential of secondary metabolite production in Penicillium species.</title>
        <authorList>
            <person name="Nielsen J.C."/>
            <person name="Grijseels S."/>
            <person name="Prigent S."/>
            <person name="Ji B."/>
            <person name="Dainat J."/>
            <person name="Nielsen K.F."/>
            <person name="Frisvad J.C."/>
            <person name="Workman M."/>
            <person name="Nielsen J."/>
        </authorList>
    </citation>
    <scope>NUCLEOTIDE SEQUENCE [LARGE SCALE GENOMIC DNA]</scope>
    <source>
        <strain evidence="12">IBT 31811</strain>
    </source>
</reference>
<evidence type="ECO:0000256" key="5">
    <source>
        <dbReference type="ARBA" id="ARBA00022723"/>
    </source>
</evidence>
<dbReference type="CDD" id="cd03478">
    <property type="entry name" value="Rieske_AIFL_N"/>
    <property type="match status" value="1"/>
</dbReference>
<dbReference type="InterPro" id="IPR036188">
    <property type="entry name" value="FAD/NAD-bd_sf"/>
</dbReference>
<protein>
    <recommendedName>
        <fullName evidence="10">Rieske domain-containing protein</fullName>
    </recommendedName>
</protein>
<keyword evidence="7" id="KW-0560">Oxidoreductase</keyword>
<evidence type="ECO:0000259" key="10">
    <source>
        <dbReference type="PROSITE" id="PS51296"/>
    </source>
</evidence>
<dbReference type="Proteomes" id="UP000191672">
    <property type="component" value="Unassembled WGS sequence"/>
</dbReference>
<keyword evidence="8" id="KW-0408">Iron</keyword>
<evidence type="ECO:0000313" key="11">
    <source>
        <dbReference type="EMBL" id="OQD83025.1"/>
    </source>
</evidence>
<evidence type="ECO:0000313" key="12">
    <source>
        <dbReference type="Proteomes" id="UP000191672"/>
    </source>
</evidence>
<evidence type="ECO:0000256" key="7">
    <source>
        <dbReference type="ARBA" id="ARBA00023002"/>
    </source>
</evidence>
<keyword evidence="3" id="KW-0285">Flavoprotein</keyword>
<evidence type="ECO:0000256" key="8">
    <source>
        <dbReference type="ARBA" id="ARBA00023004"/>
    </source>
</evidence>
<dbReference type="InterPro" id="IPR016156">
    <property type="entry name" value="FAD/NAD-linked_Rdtase_dimer_sf"/>
</dbReference>
<comment type="caution">
    <text evidence="11">The sequence shown here is derived from an EMBL/GenBank/DDBJ whole genome shotgun (WGS) entry which is preliminary data.</text>
</comment>
<gene>
    <name evidence="11" type="ORF">PENANT_c018G07979</name>
</gene>
<keyword evidence="5" id="KW-0479">Metal-binding</keyword>
<keyword evidence="6" id="KW-0274">FAD</keyword>
<proteinExistence type="inferred from homology"/>
<evidence type="ECO:0000256" key="1">
    <source>
        <dbReference type="ARBA" id="ARBA00001974"/>
    </source>
</evidence>
<evidence type="ECO:0000256" key="4">
    <source>
        <dbReference type="ARBA" id="ARBA00022714"/>
    </source>
</evidence>
<dbReference type="PANTHER" id="PTHR43557">
    <property type="entry name" value="APOPTOSIS-INDUCING FACTOR 1"/>
    <property type="match status" value="1"/>
</dbReference>
<dbReference type="PRINTS" id="PR00411">
    <property type="entry name" value="PNDRDTASEI"/>
</dbReference>
<feature type="domain" description="Rieske" evidence="10">
    <location>
        <begin position="11"/>
        <end position="107"/>
    </location>
</feature>
<dbReference type="Pfam" id="PF07992">
    <property type="entry name" value="Pyr_redox_2"/>
    <property type="match status" value="1"/>
</dbReference>
<dbReference type="InterPro" id="IPR050446">
    <property type="entry name" value="FAD-oxidoreductase/Apoptosis"/>
</dbReference>
<keyword evidence="4" id="KW-0001">2Fe-2S</keyword>
<accession>A0A1V6Q1B9</accession>
<dbReference type="PANTHER" id="PTHR43557:SF2">
    <property type="entry name" value="RIESKE DOMAIN-CONTAINING PROTEIN-RELATED"/>
    <property type="match status" value="1"/>
</dbReference>
<dbReference type="GO" id="GO:0046872">
    <property type="term" value="F:metal ion binding"/>
    <property type="evidence" value="ECO:0007669"/>
    <property type="project" value="UniProtKB-KW"/>
</dbReference>
<dbReference type="Gene3D" id="2.102.10.10">
    <property type="entry name" value="Rieske [2Fe-2S] iron-sulphur domain"/>
    <property type="match status" value="1"/>
</dbReference>